<name>A0A432MLZ5_9BACT</name>
<keyword evidence="4" id="KW-1003">Cell membrane</keyword>
<feature type="transmembrane region" description="Helical" evidence="10">
    <location>
        <begin position="413"/>
        <end position="436"/>
    </location>
</feature>
<dbReference type="PANTHER" id="PTHR43298">
    <property type="entry name" value="MULTIDRUG RESISTANCE PROTEIN NORM-RELATED"/>
    <property type="match status" value="1"/>
</dbReference>
<feature type="transmembrane region" description="Helical" evidence="10">
    <location>
        <begin position="263"/>
        <end position="289"/>
    </location>
</feature>
<feature type="transmembrane region" description="Helical" evidence="10">
    <location>
        <begin position="301"/>
        <end position="322"/>
    </location>
</feature>
<feature type="transmembrane region" description="Helical" evidence="10">
    <location>
        <begin position="442"/>
        <end position="461"/>
    </location>
</feature>
<evidence type="ECO:0000313" key="11">
    <source>
        <dbReference type="EMBL" id="RUL88300.1"/>
    </source>
</evidence>
<sequence>MPRENSQATPRPGLRGRIAGPRFREAGRALRAELPPMARLAGPVVLAELGWMAMGIVDTMCVGRLSAEAIGAVALGHAVFFASTIAGLGLLLGLDTLISHAFGAGRPDDCRRWLRHGVYLAIALCPPLMALSWTVGGRLEALGVAPSVLPGAESYVRLVTLSLPSLLLYFTFRRYLQAQDRTVAIVFALVSANLVNLAVNWLLIFGNLGFPRLGVAGAAWATVLSRSWMALVLLAEIVRVDRRAGPAAWRGGWAPELRRFRSLIALGLPAAGQLLLEMGAFATATMLIGRLDAPSLAAHQIALNVASLTFMVPLGISSAGAVRVGQAMGRQDPAGAGRAGWSALALGTAFMALAAVAFVLVPRAILSAFTDQPAVLAVGVILLAAAAVFQLFDGVQVIATGILRGAGDTRTPMLANLASHWLVGLPTGVLLCFVLGRGVIGMWIGLALGLIVAGLLLLWAWSRRVSALSPQNEPTVEPSPVPAFEP</sequence>
<dbReference type="Proteomes" id="UP000280296">
    <property type="component" value="Unassembled WGS sequence"/>
</dbReference>
<dbReference type="PANTHER" id="PTHR43298:SF2">
    <property type="entry name" value="FMN_FAD EXPORTER YEEO-RELATED"/>
    <property type="match status" value="1"/>
</dbReference>
<gene>
    <name evidence="11" type="ORF">TsocGM_08170</name>
</gene>
<reference evidence="11 12" key="2">
    <citation type="submission" date="2019-01" db="EMBL/GenBank/DDBJ databases">
        <title>Tautonia sociabilis, a novel thermotolerant planctomycete of Isosphaeraceae family, isolated from a 4000 m deep subterranean habitat.</title>
        <authorList>
            <person name="Kovaleva O.L."/>
            <person name="Elcheninov A.G."/>
            <person name="Van Heerden E."/>
            <person name="Toshchakov S.V."/>
            <person name="Novikov A."/>
            <person name="Bonch-Osmolovskaya E.A."/>
            <person name="Kublanov I.V."/>
        </authorList>
    </citation>
    <scope>NUCLEOTIDE SEQUENCE [LARGE SCALE GENOMIC DNA]</scope>
    <source>
        <strain evidence="11 12">GM2012</strain>
    </source>
</reference>
<evidence type="ECO:0000256" key="5">
    <source>
        <dbReference type="ARBA" id="ARBA00022692"/>
    </source>
</evidence>
<keyword evidence="2" id="KW-0813">Transport</keyword>
<accession>A0A432MLZ5</accession>
<feature type="transmembrane region" description="Helical" evidence="10">
    <location>
        <begin position="184"/>
        <end position="205"/>
    </location>
</feature>
<feature type="transmembrane region" description="Helical" evidence="10">
    <location>
        <begin position="155"/>
        <end position="172"/>
    </location>
</feature>
<evidence type="ECO:0000256" key="9">
    <source>
        <dbReference type="ARBA" id="ARBA00031636"/>
    </source>
</evidence>
<feature type="transmembrane region" description="Helical" evidence="10">
    <location>
        <begin position="69"/>
        <end position="92"/>
    </location>
</feature>
<evidence type="ECO:0000256" key="2">
    <source>
        <dbReference type="ARBA" id="ARBA00022448"/>
    </source>
</evidence>
<comment type="caution">
    <text evidence="11">The sequence shown here is derived from an EMBL/GenBank/DDBJ whole genome shotgun (WGS) entry which is preliminary data.</text>
</comment>
<feature type="transmembrane region" description="Helical" evidence="10">
    <location>
        <begin position="373"/>
        <end position="392"/>
    </location>
</feature>
<keyword evidence="5 10" id="KW-0812">Transmembrane</keyword>
<evidence type="ECO:0000313" key="12">
    <source>
        <dbReference type="Proteomes" id="UP000280296"/>
    </source>
</evidence>
<feature type="transmembrane region" description="Helical" evidence="10">
    <location>
        <begin position="113"/>
        <end position="135"/>
    </location>
</feature>
<dbReference type="NCBIfam" id="TIGR00797">
    <property type="entry name" value="matE"/>
    <property type="match status" value="1"/>
</dbReference>
<dbReference type="EMBL" id="RYZH01000012">
    <property type="protein sequence ID" value="RUL88300.1"/>
    <property type="molecule type" value="Genomic_DNA"/>
</dbReference>
<keyword evidence="6 10" id="KW-1133">Transmembrane helix</keyword>
<dbReference type="GO" id="GO:0042910">
    <property type="term" value="F:xenobiotic transmembrane transporter activity"/>
    <property type="evidence" value="ECO:0007669"/>
    <property type="project" value="InterPro"/>
</dbReference>
<comment type="subcellular location">
    <subcellularLocation>
        <location evidence="1">Cell membrane</location>
        <topology evidence="1">Multi-pass membrane protein</topology>
    </subcellularLocation>
</comment>
<keyword evidence="12" id="KW-1185">Reference proteome</keyword>
<reference evidence="11 12" key="1">
    <citation type="submission" date="2018-12" db="EMBL/GenBank/DDBJ databases">
        <authorList>
            <person name="Toschakov S.V."/>
        </authorList>
    </citation>
    <scope>NUCLEOTIDE SEQUENCE [LARGE SCALE GENOMIC DNA]</scope>
    <source>
        <strain evidence="11 12">GM2012</strain>
    </source>
</reference>
<feature type="transmembrane region" description="Helical" evidence="10">
    <location>
        <begin position="343"/>
        <end position="361"/>
    </location>
</feature>
<evidence type="ECO:0000256" key="1">
    <source>
        <dbReference type="ARBA" id="ARBA00004651"/>
    </source>
</evidence>
<evidence type="ECO:0000256" key="3">
    <source>
        <dbReference type="ARBA" id="ARBA00022449"/>
    </source>
</evidence>
<dbReference type="GO" id="GO:0015297">
    <property type="term" value="F:antiporter activity"/>
    <property type="evidence" value="ECO:0007669"/>
    <property type="project" value="UniProtKB-KW"/>
</dbReference>
<protein>
    <recommendedName>
        <fullName evidence="9">Multidrug-efflux transporter</fullName>
    </recommendedName>
</protein>
<keyword evidence="3" id="KW-0050">Antiport</keyword>
<dbReference type="GO" id="GO:0006811">
    <property type="term" value="P:monoatomic ion transport"/>
    <property type="evidence" value="ECO:0007669"/>
    <property type="project" value="UniProtKB-KW"/>
</dbReference>
<dbReference type="Pfam" id="PF01554">
    <property type="entry name" value="MatE"/>
    <property type="match status" value="2"/>
</dbReference>
<organism evidence="11 12">
    <name type="scientific">Tautonia sociabilis</name>
    <dbReference type="NCBI Taxonomy" id="2080755"/>
    <lineage>
        <taxon>Bacteria</taxon>
        <taxon>Pseudomonadati</taxon>
        <taxon>Planctomycetota</taxon>
        <taxon>Planctomycetia</taxon>
        <taxon>Isosphaerales</taxon>
        <taxon>Isosphaeraceae</taxon>
        <taxon>Tautonia</taxon>
    </lineage>
</organism>
<dbReference type="InterPro" id="IPR050222">
    <property type="entry name" value="MATE_MdtK"/>
</dbReference>
<evidence type="ECO:0000256" key="10">
    <source>
        <dbReference type="SAM" id="Phobius"/>
    </source>
</evidence>
<proteinExistence type="predicted"/>
<keyword evidence="7" id="KW-0406">Ion transport</keyword>
<feature type="transmembrane region" description="Helical" evidence="10">
    <location>
        <begin position="217"/>
        <end position="235"/>
    </location>
</feature>
<evidence type="ECO:0000256" key="7">
    <source>
        <dbReference type="ARBA" id="ARBA00023065"/>
    </source>
</evidence>
<dbReference type="OrthoDB" id="9806302at2"/>
<evidence type="ECO:0000256" key="4">
    <source>
        <dbReference type="ARBA" id="ARBA00022475"/>
    </source>
</evidence>
<dbReference type="CDD" id="cd13131">
    <property type="entry name" value="MATE_NorM_like"/>
    <property type="match status" value="1"/>
</dbReference>
<dbReference type="AlphaFoldDB" id="A0A432MLZ5"/>
<feature type="transmembrane region" description="Helical" evidence="10">
    <location>
        <begin position="37"/>
        <end position="57"/>
    </location>
</feature>
<dbReference type="PIRSF" id="PIRSF006603">
    <property type="entry name" value="DinF"/>
    <property type="match status" value="1"/>
</dbReference>
<dbReference type="GO" id="GO:0005886">
    <property type="term" value="C:plasma membrane"/>
    <property type="evidence" value="ECO:0007669"/>
    <property type="project" value="UniProtKB-SubCell"/>
</dbReference>
<evidence type="ECO:0000256" key="8">
    <source>
        <dbReference type="ARBA" id="ARBA00023136"/>
    </source>
</evidence>
<dbReference type="InterPro" id="IPR002528">
    <property type="entry name" value="MATE_fam"/>
</dbReference>
<keyword evidence="8 10" id="KW-0472">Membrane</keyword>
<evidence type="ECO:0000256" key="6">
    <source>
        <dbReference type="ARBA" id="ARBA00022989"/>
    </source>
</evidence>
<dbReference type="InterPro" id="IPR048279">
    <property type="entry name" value="MdtK-like"/>
</dbReference>